<evidence type="ECO:0000313" key="2">
    <source>
        <dbReference type="EMBL" id="SPC06183.1"/>
    </source>
</evidence>
<name>A0A7Z7J7D2_9BURK</name>
<dbReference type="PANTHER" id="PTHR30348">
    <property type="entry name" value="UNCHARACTERIZED PROTEIN YECE"/>
    <property type="match status" value="1"/>
</dbReference>
<proteinExistence type="predicted"/>
<dbReference type="Proteomes" id="UP000257139">
    <property type="component" value="Chromosome CBM2594_a"/>
</dbReference>
<evidence type="ECO:0000313" key="3">
    <source>
        <dbReference type="Proteomes" id="UP000257139"/>
    </source>
</evidence>
<feature type="region of interest" description="Disordered" evidence="1">
    <location>
        <begin position="1"/>
        <end position="35"/>
    </location>
</feature>
<dbReference type="SUPFAM" id="SSF117396">
    <property type="entry name" value="TM1631-like"/>
    <property type="match status" value="1"/>
</dbReference>
<organism evidence="2 3">
    <name type="scientific">Cupriavidus taiwanensis</name>
    <dbReference type="NCBI Taxonomy" id="164546"/>
    <lineage>
        <taxon>Bacteria</taxon>
        <taxon>Pseudomonadati</taxon>
        <taxon>Pseudomonadota</taxon>
        <taxon>Betaproteobacteria</taxon>
        <taxon>Burkholderiales</taxon>
        <taxon>Burkholderiaceae</taxon>
        <taxon>Cupriavidus</taxon>
    </lineage>
</organism>
<dbReference type="InterPro" id="IPR036520">
    <property type="entry name" value="UPF0759_sf"/>
</dbReference>
<sequence length="311" mass="33793">MPARTAAKAASTPAAAPAAASGAPSKTPSAAPSRKAAAPAGLVRVGIGGWNYAPWRDNFYPAKLPQSRELAYASRHLSAIEINSTYHGTQKRASFAKWRDETPDDFVFAVKASRFATNRRVLAEAGDSIARFIDSGIAELGRKLGPVVWQFAPTKQFDAEDFEAFLQLLPASVEGVSLRHVLEVRHDSFLSPDYLALARKYKAATVFTDSRKFPSMADLTADFVYARLMESSEKLKTGYGPKALDQWAARARSWAQGAQPDDLPVLGDRQPTARQREVFLFFINGAKERAPAAAQALLERLGWTPPADAAA</sequence>
<comment type="caution">
    <text evidence="2">The sequence shown here is derived from an EMBL/GenBank/DDBJ whole genome shotgun (WGS) entry which is preliminary data.</text>
</comment>
<evidence type="ECO:0008006" key="4">
    <source>
        <dbReference type="Google" id="ProtNLM"/>
    </source>
</evidence>
<gene>
    <name evidence="2" type="ORF">CBM2594_A10145</name>
</gene>
<evidence type="ECO:0000256" key="1">
    <source>
        <dbReference type="SAM" id="MobiDB-lite"/>
    </source>
</evidence>
<dbReference type="Pfam" id="PF01904">
    <property type="entry name" value="DUF72"/>
    <property type="match status" value="1"/>
</dbReference>
<dbReference type="Gene3D" id="3.20.20.410">
    <property type="entry name" value="Protein of unknown function UPF0759"/>
    <property type="match status" value="1"/>
</dbReference>
<dbReference type="EMBL" id="OGUU01000001">
    <property type="protein sequence ID" value="SPC06183.1"/>
    <property type="molecule type" value="Genomic_DNA"/>
</dbReference>
<accession>A0A7Z7J7D2</accession>
<dbReference type="InterPro" id="IPR002763">
    <property type="entry name" value="DUF72"/>
</dbReference>
<protein>
    <recommendedName>
        <fullName evidence="4">DUF72 domain-containing protein</fullName>
    </recommendedName>
</protein>
<dbReference type="AlphaFoldDB" id="A0A7Z7J7D2"/>
<reference evidence="2 3" key="1">
    <citation type="submission" date="2018-01" db="EMBL/GenBank/DDBJ databases">
        <authorList>
            <person name="Clerissi C."/>
        </authorList>
    </citation>
    <scope>NUCLEOTIDE SEQUENCE [LARGE SCALE GENOMIC DNA]</scope>
    <source>
        <strain evidence="2">Cupriavidus taiwanensis STM 6021</strain>
    </source>
</reference>
<dbReference type="PANTHER" id="PTHR30348:SF4">
    <property type="entry name" value="DUF72 DOMAIN-CONTAINING PROTEIN"/>
    <property type="match status" value="1"/>
</dbReference>
<dbReference type="RefSeq" id="WP_025585526.1">
    <property type="nucleotide sequence ID" value="NZ_LT976871.1"/>
</dbReference>